<feature type="domain" description="FAD-binding FR-type" evidence="5">
    <location>
        <begin position="13"/>
        <end position="117"/>
    </location>
</feature>
<dbReference type="SUPFAM" id="SSF63380">
    <property type="entry name" value="Riboflavin synthase domain-like"/>
    <property type="match status" value="1"/>
</dbReference>
<keyword evidence="2" id="KW-0285">Flavoprotein</keyword>
<evidence type="ECO:0000256" key="2">
    <source>
        <dbReference type="ARBA" id="ARBA00022630"/>
    </source>
</evidence>
<evidence type="ECO:0000256" key="1">
    <source>
        <dbReference type="ARBA" id="ARBA00001974"/>
    </source>
</evidence>
<keyword evidence="3" id="KW-0274">FAD</keyword>
<dbReference type="Gene3D" id="2.40.30.10">
    <property type="entry name" value="Translation factors"/>
    <property type="match status" value="1"/>
</dbReference>
<dbReference type="PANTHER" id="PTHR19370:SF185">
    <property type="entry name" value="NADH-CYTOCHROME B5 REDUCTASE"/>
    <property type="match status" value="1"/>
</dbReference>
<sequence length="248" mass="27167">MMSRGRWGGLPATLLRKVTVVENLEATGQLPVHKLTFANPTKEPSLGIRLDYGEVVKVEVPGFKPKSYSMSGEDREAGTFDVTVKVYPGGRCSGYLDSIDIGESIHVFGKGGKERNAGSHVGAVAFGVGITEALPVCKAELRKGAEHVHLVWGARTFGDMFWGDELEALERQYKDRFTLTRVLSREDRDGCLRGRVDRGVLERAFGGWRGEAGARFLFVGTKEMMRGAEASLEKVGFAWPGSALLYKP</sequence>
<evidence type="ECO:0000313" key="7">
    <source>
        <dbReference type="Proteomes" id="UP001165060"/>
    </source>
</evidence>
<reference evidence="6 7" key="1">
    <citation type="journal article" date="2023" name="Commun. Biol.">
        <title>Genome analysis of Parmales, the sister group of diatoms, reveals the evolutionary specialization of diatoms from phago-mixotrophs to photoautotrophs.</title>
        <authorList>
            <person name="Ban H."/>
            <person name="Sato S."/>
            <person name="Yoshikawa S."/>
            <person name="Yamada K."/>
            <person name="Nakamura Y."/>
            <person name="Ichinomiya M."/>
            <person name="Sato N."/>
            <person name="Blanc-Mathieu R."/>
            <person name="Endo H."/>
            <person name="Kuwata A."/>
            <person name="Ogata H."/>
        </authorList>
    </citation>
    <scope>NUCLEOTIDE SEQUENCE [LARGE SCALE GENOMIC DNA]</scope>
</reference>
<dbReference type="PANTHER" id="PTHR19370">
    <property type="entry name" value="NADH-CYTOCHROME B5 REDUCTASE"/>
    <property type="match status" value="1"/>
</dbReference>
<comment type="caution">
    <text evidence="6">The sequence shown here is derived from an EMBL/GenBank/DDBJ whole genome shotgun (WGS) entry which is preliminary data.</text>
</comment>
<dbReference type="Gene3D" id="3.40.50.80">
    <property type="entry name" value="Nucleotide-binding domain of ferredoxin-NADP reductase (FNR) module"/>
    <property type="match status" value="1"/>
</dbReference>
<gene>
    <name evidence="6" type="ORF">TeGR_g858</name>
</gene>
<dbReference type="Proteomes" id="UP001165060">
    <property type="component" value="Unassembled WGS sequence"/>
</dbReference>
<dbReference type="Pfam" id="PF00970">
    <property type="entry name" value="FAD_binding_6"/>
    <property type="match status" value="1"/>
</dbReference>
<comment type="cofactor">
    <cofactor evidence="1">
        <name>FAD</name>
        <dbReference type="ChEBI" id="CHEBI:57692"/>
    </cofactor>
</comment>
<dbReference type="InterPro" id="IPR008333">
    <property type="entry name" value="Cbr1-like_FAD-bd_dom"/>
</dbReference>
<keyword evidence="7" id="KW-1185">Reference proteome</keyword>
<dbReference type="EMBL" id="BRYB01003260">
    <property type="protein sequence ID" value="GMI33661.1"/>
    <property type="molecule type" value="Genomic_DNA"/>
</dbReference>
<evidence type="ECO:0000313" key="6">
    <source>
        <dbReference type="EMBL" id="GMI33661.1"/>
    </source>
</evidence>
<protein>
    <recommendedName>
        <fullName evidence="5">FAD-binding FR-type domain-containing protein</fullName>
    </recommendedName>
</protein>
<dbReference type="InterPro" id="IPR039261">
    <property type="entry name" value="FNR_nucleotide-bd"/>
</dbReference>
<organism evidence="6 7">
    <name type="scientific">Tetraparma gracilis</name>
    <dbReference type="NCBI Taxonomy" id="2962635"/>
    <lineage>
        <taxon>Eukaryota</taxon>
        <taxon>Sar</taxon>
        <taxon>Stramenopiles</taxon>
        <taxon>Ochrophyta</taxon>
        <taxon>Bolidophyceae</taxon>
        <taxon>Parmales</taxon>
        <taxon>Triparmaceae</taxon>
        <taxon>Tetraparma</taxon>
    </lineage>
</organism>
<name>A0ABQ6MVW2_9STRA</name>
<dbReference type="InterPro" id="IPR017927">
    <property type="entry name" value="FAD-bd_FR_type"/>
</dbReference>
<accession>A0ABQ6MVW2</accession>
<evidence type="ECO:0000259" key="5">
    <source>
        <dbReference type="PROSITE" id="PS51384"/>
    </source>
</evidence>
<dbReference type="InterPro" id="IPR001433">
    <property type="entry name" value="OxRdtase_FAD/NAD-bd"/>
</dbReference>
<evidence type="ECO:0000256" key="4">
    <source>
        <dbReference type="ARBA" id="ARBA00023002"/>
    </source>
</evidence>
<proteinExistence type="predicted"/>
<dbReference type="InterPro" id="IPR001834">
    <property type="entry name" value="CBR-like"/>
</dbReference>
<dbReference type="SUPFAM" id="SSF52343">
    <property type="entry name" value="Ferredoxin reductase-like, C-terminal NADP-linked domain"/>
    <property type="match status" value="1"/>
</dbReference>
<evidence type="ECO:0000256" key="3">
    <source>
        <dbReference type="ARBA" id="ARBA00022827"/>
    </source>
</evidence>
<dbReference type="InterPro" id="IPR017938">
    <property type="entry name" value="Riboflavin_synthase-like_b-brl"/>
</dbReference>
<dbReference type="PROSITE" id="PS51384">
    <property type="entry name" value="FAD_FR"/>
    <property type="match status" value="1"/>
</dbReference>
<dbReference type="Pfam" id="PF00175">
    <property type="entry name" value="NAD_binding_1"/>
    <property type="match status" value="1"/>
</dbReference>
<keyword evidence="4" id="KW-0560">Oxidoreductase</keyword>